<evidence type="ECO:0000256" key="7">
    <source>
        <dbReference type="ARBA" id="ARBA00022679"/>
    </source>
</evidence>
<dbReference type="InterPro" id="IPR001789">
    <property type="entry name" value="Sig_transdc_resp-reg_receiver"/>
</dbReference>
<feature type="domain" description="Response regulatory" evidence="21">
    <location>
        <begin position="667"/>
        <end position="783"/>
    </location>
</feature>
<keyword evidence="5" id="KW-0997">Cell inner membrane</keyword>
<dbReference type="Pfam" id="PF02518">
    <property type="entry name" value="HATPase_c"/>
    <property type="match status" value="1"/>
</dbReference>
<dbReference type="SUPFAM" id="SSF47226">
    <property type="entry name" value="Histidine-containing phosphotransfer domain, HPT domain"/>
    <property type="match status" value="1"/>
</dbReference>
<feature type="domain" description="Histidine kinase" evidence="20">
    <location>
        <begin position="295"/>
        <end position="515"/>
    </location>
</feature>
<dbReference type="RefSeq" id="WP_346052195.1">
    <property type="nucleotide sequence ID" value="NZ_JAYGII010000022.1"/>
</dbReference>
<comment type="caution">
    <text evidence="24">The sequence shown here is derived from an EMBL/GenBank/DDBJ whole genome shotgun (WGS) entry which is preliminary data.</text>
</comment>
<evidence type="ECO:0000259" key="22">
    <source>
        <dbReference type="PROSITE" id="PS50885"/>
    </source>
</evidence>
<dbReference type="InterPro" id="IPR005467">
    <property type="entry name" value="His_kinase_dom"/>
</dbReference>
<dbReference type="Gene3D" id="3.30.565.10">
    <property type="entry name" value="Histidine kinase-like ATPase, C-terminal domain"/>
    <property type="match status" value="1"/>
</dbReference>
<evidence type="ECO:0000256" key="6">
    <source>
        <dbReference type="ARBA" id="ARBA00022553"/>
    </source>
</evidence>
<evidence type="ECO:0000256" key="17">
    <source>
        <dbReference type="SAM" id="Coils"/>
    </source>
</evidence>
<dbReference type="InterPro" id="IPR036097">
    <property type="entry name" value="HisK_dim/P_sf"/>
</dbReference>
<feature type="coiled-coil region" evidence="17">
    <location>
        <begin position="240"/>
        <end position="274"/>
    </location>
</feature>
<dbReference type="CDD" id="cd06225">
    <property type="entry name" value="HAMP"/>
    <property type="match status" value="1"/>
</dbReference>
<evidence type="ECO:0000256" key="16">
    <source>
        <dbReference type="PROSITE-ProRule" id="PRU00169"/>
    </source>
</evidence>
<dbReference type="SUPFAM" id="SSF158472">
    <property type="entry name" value="HAMP domain-like"/>
    <property type="match status" value="1"/>
</dbReference>
<dbReference type="FunFam" id="1.10.287.130:FF:000003">
    <property type="entry name" value="Histidine kinase"/>
    <property type="match status" value="1"/>
</dbReference>
<dbReference type="InterPro" id="IPR003594">
    <property type="entry name" value="HATPase_dom"/>
</dbReference>
<dbReference type="InterPro" id="IPR011006">
    <property type="entry name" value="CheY-like_superfamily"/>
</dbReference>
<keyword evidence="11" id="KW-0067">ATP-binding</keyword>
<dbReference type="CDD" id="cd17546">
    <property type="entry name" value="REC_hyHK_CKI1_RcsC-like"/>
    <property type="match status" value="1"/>
</dbReference>
<dbReference type="InterPro" id="IPR003660">
    <property type="entry name" value="HAMP_dom"/>
</dbReference>
<dbReference type="PRINTS" id="PR00344">
    <property type="entry name" value="BCTRLSENSOR"/>
</dbReference>
<keyword evidence="13" id="KW-0902">Two-component regulatory system</keyword>
<dbReference type="InterPro" id="IPR036890">
    <property type="entry name" value="HATPase_C_sf"/>
</dbReference>
<keyword evidence="9" id="KW-0547">Nucleotide-binding</keyword>
<feature type="domain" description="HAMP" evidence="22">
    <location>
        <begin position="196"/>
        <end position="248"/>
    </location>
</feature>
<keyword evidence="7" id="KW-0808">Transferase</keyword>
<feature type="modified residue" description="Phosphohistidine" evidence="15">
    <location>
        <position position="869"/>
    </location>
</feature>
<proteinExistence type="predicted"/>
<dbReference type="InterPro" id="IPR036641">
    <property type="entry name" value="HPT_dom_sf"/>
</dbReference>
<evidence type="ECO:0000256" key="1">
    <source>
        <dbReference type="ARBA" id="ARBA00000085"/>
    </source>
</evidence>
<feature type="compositionally biased region" description="Basic and acidic residues" evidence="18">
    <location>
        <begin position="781"/>
        <end position="790"/>
    </location>
</feature>
<dbReference type="PROSITE" id="PS00018">
    <property type="entry name" value="EF_HAND_1"/>
    <property type="match status" value="1"/>
</dbReference>
<evidence type="ECO:0000256" key="13">
    <source>
        <dbReference type="ARBA" id="ARBA00023012"/>
    </source>
</evidence>
<dbReference type="GO" id="GO:0000155">
    <property type="term" value="F:phosphorelay sensor kinase activity"/>
    <property type="evidence" value="ECO:0007669"/>
    <property type="project" value="InterPro"/>
</dbReference>
<evidence type="ECO:0000256" key="8">
    <source>
        <dbReference type="ARBA" id="ARBA00022692"/>
    </source>
</evidence>
<evidence type="ECO:0000313" key="24">
    <source>
        <dbReference type="EMBL" id="MEA5446146.1"/>
    </source>
</evidence>
<evidence type="ECO:0000256" key="4">
    <source>
        <dbReference type="ARBA" id="ARBA00022475"/>
    </source>
</evidence>
<dbReference type="Gene3D" id="3.40.50.2300">
    <property type="match status" value="1"/>
</dbReference>
<evidence type="ECO:0000256" key="11">
    <source>
        <dbReference type="ARBA" id="ARBA00022840"/>
    </source>
</evidence>
<dbReference type="FunFam" id="3.30.565.10:FF:000010">
    <property type="entry name" value="Sensor histidine kinase RcsC"/>
    <property type="match status" value="1"/>
</dbReference>
<evidence type="ECO:0000256" key="9">
    <source>
        <dbReference type="ARBA" id="ARBA00022741"/>
    </source>
</evidence>
<dbReference type="SUPFAM" id="SSF52172">
    <property type="entry name" value="CheY-like"/>
    <property type="match status" value="1"/>
</dbReference>
<keyword evidence="6 16" id="KW-0597">Phosphoprotein</keyword>
<name>A0AAP6JFJ6_9GAMM</name>
<dbReference type="GO" id="GO:0005886">
    <property type="term" value="C:plasma membrane"/>
    <property type="evidence" value="ECO:0007669"/>
    <property type="project" value="UniProtKB-SubCell"/>
</dbReference>
<keyword evidence="12 19" id="KW-1133">Transmembrane helix</keyword>
<dbReference type="PROSITE" id="PS50885">
    <property type="entry name" value="HAMP"/>
    <property type="match status" value="1"/>
</dbReference>
<evidence type="ECO:0000256" key="10">
    <source>
        <dbReference type="ARBA" id="ARBA00022777"/>
    </source>
</evidence>
<evidence type="ECO:0000259" key="23">
    <source>
        <dbReference type="PROSITE" id="PS50894"/>
    </source>
</evidence>
<evidence type="ECO:0000256" key="12">
    <source>
        <dbReference type="ARBA" id="ARBA00022989"/>
    </source>
</evidence>
<keyword evidence="14 19" id="KW-0472">Membrane</keyword>
<dbReference type="Pfam" id="PF09984">
    <property type="entry name" value="sCache_4"/>
    <property type="match status" value="1"/>
</dbReference>
<feature type="transmembrane region" description="Helical" evidence="19">
    <location>
        <begin position="172"/>
        <end position="191"/>
    </location>
</feature>
<dbReference type="CDD" id="cd16922">
    <property type="entry name" value="HATPase_EvgS-ArcB-TorS-like"/>
    <property type="match status" value="1"/>
</dbReference>
<evidence type="ECO:0000256" key="14">
    <source>
        <dbReference type="ARBA" id="ARBA00023136"/>
    </source>
</evidence>
<feature type="region of interest" description="Disordered" evidence="18">
    <location>
        <begin position="781"/>
        <end position="832"/>
    </location>
</feature>
<dbReference type="InterPro" id="IPR003661">
    <property type="entry name" value="HisK_dim/P_dom"/>
</dbReference>
<dbReference type="SMART" id="SM00387">
    <property type="entry name" value="HATPase_c"/>
    <property type="match status" value="1"/>
</dbReference>
<dbReference type="Proteomes" id="UP001302316">
    <property type="component" value="Unassembled WGS sequence"/>
</dbReference>
<dbReference type="AlphaFoldDB" id="A0AAP6JFJ6"/>
<feature type="compositionally biased region" description="Basic and acidic residues" evidence="18">
    <location>
        <begin position="819"/>
        <end position="832"/>
    </location>
</feature>
<dbReference type="Pfam" id="PF01627">
    <property type="entry name" value="Hpt"/>
    <property type="match status" value="1"/>
</dbReference>
<keyword evidence="10" id="KW-0418">Kinase</keyword>
<dbReference type="Pfam" id="PF00672">
    <property type="entry name" value="HAMP"/>
    <property type="match status" value="1"/>
</dbReference>
<evidence type="ECO:0000256" key="3">
    <source>
        <dbReference type="ARBA" id="ARBA00012438"/>
    </source>
</evidence>
<dbReference type="InterPro" id="IPR018247">
    <property type="entry name" value="EF_Hand_1_Ca_BS"/>
</dbReference>
<feature type="region of interest" description="Disordered" evidence="18">
    <location>
        <begin position="642"/>
        <end position="661"/>
    </location>
</feature>
<keyword evidence="17" id="KW-0175">Coiled coil</keyword>
<dbReference type="InterPro" id="IPR004358">
    <property type="entry name" value="Sig_transdc_His_kin-like_C"/>
</dbReference>
<gene>
    <name evidence="24" type="ORF">VCB98_09975</name>
</gene>
<dbReference type="Pfam" id="PF00072">
    <property type="entry name" value="Response_reg"/>
    <property type="match status" value="1"/>
</dbReference>
<evidence type="ECO:0000256" key="18">
    <source>
        <dbReference type="SAM" id="MobiDB-lite"/>
    </source>
</evidence>
<dbReference type="PROSITE" id="PS50110">
    <property type="entry name" value="RESPONSE_REGULATORY"/>
    <property type="match status" value="1"/>
</dbReference>
<dbReference type="CDD" id="cd00082">
    <property type="entry name" value="HisKA"/>
    <property type="match status" value="1"/>
</dbReference>
<feature type="transmembrane region" description="Helical" evidence="19">
    <location>
        <begin position="6"/>
        <end position="30"/>
    </location>
</feature>
<feature type="coiled-coil region" evidence="17">
    <location>
        <begin position="894"/>
        <end position="921"/>
    </location>
</feature>
<dbReference type="Gene3D" id="1.20.120.160">
    <property type="entry name" value="HPT domain"/>
    <property type="match status" value="1"/>
</dbReference>
<evidence type="ECO:0000256" key="15">
    <source>
        <dbReference type="PROSITE-ProRule" id="PRU00110"/>
    </source>
</evidence>
<sequence length="923" mass="101792">MPKLRLRTQILLVALLPTLLVSLVVSGYLLGTRLADLRSYQQNTGETIARHLAPASEFAVFSGNQLILDRLTEQLVEEDGVQWVRILDINGDTLSEAGRSETDASPAGLLNRLFPVAPEALQFESSIRLGEEPVGEFEALFADDADADGNNIIGYVEVGLSTEPLMERQGELLRFGLLLILGGLMLAWGMATRAALSAIRPINRVVTALRDFSSGDLDTRVPERSQGETGMLERGFNALAEEVKLSRERMEAQIEQATSELRETLEAVEVQNVEMDLARKRAEESNRIKSEFLANISHEIRTPMNAIFGYTQLLARTELEKTQKDYIVTIQRSAESLLALLEDVLNLSRIEAGRVEVEDSPFDPEELLENVISLSAPGIFAKGLDLYFHPRTQLPAELMADAVKLRQIIGNLLSNAAKFTEAGFVRVEAAVERDKQAHWLVVDVVDSGIGIRDEDASRLFMAFSQLDTSSSRRHQGAGLGLVICEQLTRLMGGRIEVESELGQGSRFRVEIPVRVIKQNEEEHHLSDCLVELLCPEPAMGDALQARLAQWGCQVQRVTAHEASLKQGSEQPPLLAAVAQAQLQNEEARRRILAGTVNRPHSLVLAASLDRTILTELETEGQTVCQPLTMSSRSLRKSLRNNFQDLRSNPGKNPSSAEADSQPLHGLNILMVEDNRINRHLTMEFLESAGANARAAEDGYQALSIASEFKPDLVLMDIQLPGMDGLETTERLRHLAGMAAVPVLALTASASEEERRRCEQAGLEDVLVKPVREEHLVERVRHYLPETRKDTAPPPPADTSSDSLETTESSASDQPSSDRPPSDRPMGRSDSGELRPEIAAMVKADLPAQMETARDHYQNGAFDDLDAEVHRMRGTAAFCGFKALASCCEQIRLVIEQGETDNNRLARLMDNLSEAVDEVLDTLD</sequence>
<keyword evidence="25" id="KW-1185">Reference proteome</keyword>
<dbReference type="PANTHER" id="PTHR45339">
    <property type="entry name" value="HYBRID SIGNAL TRANSDUCTION HISTIDINE KINASE J"/>
    <property type="match status" value="1"/>
</dbReference>
<dbReference type="SUPFAM" id="SSF55874">
    <property type="entry name" value="ATPase domain of HSP90 chaperone/DNA topoisomerase II/histidine kinase"/>
    <property type="match status" value="1"/>
</dbReference>
<dbReference type="PROSITE" id="PS50109">
    <property type="entry name" value="HIS_KIN"/>
    <property type="match status" value="1"/>
</dbReference>
<keyword evidence="4" id="KW-1003">Cell membrane</keyword>
<dbReference type="EMBL" id="JAYGII010000022">
    <property type="protein sequence ID" value="MEA5446146.1"/>
    <property type="molecule type" value="Genomic_DNA"/>
</dbReference>
<accession>A0AAP6JFJ6</accession>
<dbReference type="InterPro" id="IPR008207">
    <property type="entry name" value="Sig_transdc_His_kin_Hpt_dom"/>
</dbReference>
<feature type="modified residue" description="4-aspartylphosphate" evidence="16">
    <location>
        <position position="716"/>
    </location>
</feature>
<dbReference type="EC" id="2.7.13.3" evidence="3"/>
<dbReference type="GO" id="GO:0005524">
    <property type="term" value="F:ATP binding"/>
    <property type="evidence" value="ECO:0007669"/>
    <property type="project" value="UniProtKB-KW"/>
</dbReference>
<keyword evidence="8 19" id="KW-0812">Transmembrane</keyword>
<dbReference type="SMART" id="SM00448">
    <property type="entry name" value="REC"/>
    <property type="match status" value="1"/>
</dbReference>
<protein>
    <recommendedName>
        <fullName evidence="3">histidine kinase</fullName>
        <ecNumber evidence="3">2.7.13.3</ecNumber>
    </recommendedName>
</protein>
<evidence type="ECO:0000313" key="25">
    <source>
        <dbReference type="Proteomes" id="UP001302316"/>
    </source>
</evidence>
<dbReference type="SMART" id="SM00388">
    <property type="entry name" value="HisKA"/>
    <property type="match status" value="1"/>
</dbReference>
<dbReference type="PANTHER" id="PTHR45339:SF1">
    <property type="entry name" value="HYBRID SIGNAL TRANSDUCTION HISTIDINE KINASE J"/>
    <property type="match status" value="1"/>
</dbReference>
<feature type="compositionally biased region" description="Low complexity" evidence="18">
    <location>
        <begin position="797"/>
        <end position="818"/>
    </location>
</feature>
<evidence type="ECO:0000256" key="2">
    <source>
        <dbReference type="ARBA" id="ARBA00004429"/>
    </source>
</evidence>
<evidence type="ECO:0000256" key="5">
    <source>
        <dbReference type="ARBA" id="ARBA00022519"/>
    </source>
</evidence>
<dbReference type="PROSITE" id="PS50894">
    <property type="entry name" value="HPT"/>
    <property type="match status" value="1"/>
</dbReference>
<dbReference type="Gene3D" id="6.10.340.10">
    <property type="match status" value="1"/>
</dbReference>
<feature type="compositionally biased region" description="Polar residues" evidence="18">
    <location>
        <begin position="642"/>
        <end position="658"/>
    </location>
</feature>
<organism evidence="24 25">
    <name type="scientific">Natronospira elongata</name>
    <dbReference type="NCBI Taxonomy" id="3110268"/>
    <lineage>
        <taxon>Bacteria</taxon>
        <taxon>Pseudomonadati</taxon>
        <taxon>Pseudomonadota</taxon>
        <taxon>Gammaproteobacteria</taxon>
        <taxon>Natronospirales</taxon>
        <taxon>Natronospiraceae</taxon>
        <taxon>Natronospira</taxon>
    </lineage>
</organism>
<feature type="domain" description="HPt" evidence="23">
    <location>
        <begin position="830"/>
        <end position="923"/>
    </location>
</feature>
<evidence type="ECO:0000259" key="21">
    <source>
        <dbReference type="PROSITE" id="PS50110"/>
    </source>
</evidence>
<dbReference type="Pfam" id="PF00512">
    <property type="entry name" value="HisKA"/>
    <property type="match status" value="1"/>
</dbReference>
<evidence type="ECO:0000256" key="19">
    <source>
        <dbReference type="SAM" id="Phobius"/>
    </source>
</evidence>
<dbReference type="InterPro" id="IPR019247">
    <property type="entry name" value="Histidine_kinase_BarA_N"/>
</dbReference>
<dbReference type="Gene3D" id="1.10.287.130">
    <property type="match status" value="1"/>
</dbReference>
<comment type="subcellular location">
    <subcellularLocation>
        <location evidence="2">Cell inner membrane</location>
        <topology evidence="2">Multi-pass membrane protein</topology>
    </subcellularLocation>
</comment>
<dbReference type="SMART" id="SM00304">
    <property type="entry name" value="HAMP"/>
    <property type="match status" value="1"/>
</dbReference>
<dbReference type="SUPFAM" id="SSF47384">
    <property type="entry name" value="Homodimeric domain of signal transducing histidine kinase"/>
    <property type="match status" value="1"/>
</dbReference>
<evidence type="ECO:0000259" key="20">
    <source>
        <dbReference type="PROSITE" id="PS50109"/>
    </source>
</evidence>
<comment type="catalytic activity">
    <reaction evidence="1">
        <text>ATP + protein L-histidine = ADP + protein N-phospho-L-histidine.</text>
        <dbReference type="EC" id="2.7.13.3"/>
    </reaction>
</comment>
<reference evidence="24 25" key="1">
    <citation type="submission" date="2023-12" db="EMBL/GenBank/DDBJ databases">
        <title>Whole-genome sequencing of halo(alkali)philic microorganisms from hypersaline lakes.</title>
        <authorList>
            <person name="Sorokin D.Y."/>
            <person name="Merkel A.Y."/>
            <person name="Messina E."/>
            <person name="Yakimov M."/>
        </authorList>
    </citation>
    <scope>NUCLEOTIDE SEQUENCE [LARGE SCALE GENOMIC DNA]</scope>
    <source>
        <strain evidence="24 25">AB-CW1</strain>
    </source>
</reference>